<proteinExistence type="predicted"/>
<protein>
    <recommendedName>
        <fullName evidence="5">Thioesterase family protein</fullName>
    </recommendedName>
</protein>
<evidence type="ECO:0000259" key="2">
    <source>
        <dbReference type="Pfam" id="PF20789"/>
    </source>
</evidence>
<dbReference type="AlphaFoldDB" id="A0A9W8RXX2"/>
<comment type="caution">
    <text evidence="3">The sequence shown here is derived from an EMBL/GenBank/DDBJ whole genome shotgun (WGS) entry which is preliminary data.</text>
</comment>
<dbReference type="Pfam" id="PF13622">
    <property type="entry name" value="4HBT_3"/>
    <property type="match status" value="1"/>
</dbReference>
<dbReference type="InterPro" id="IPR049449">
    <property type="entry name" value="TesB_ACOT8-like_N"/>
</dbReference>
<dbReference type="InterPro" id="IPR042171">
    <property type="entry name" value="Acyl-CoA_hotdog"/>
</dbReference>
<evidence type="ECO:0000259" key="1">
    <source>
        <dbReference type="Pfam" id="PF13622"/>
    </source>
</evidence>
<evidence type="ECO:0008006" key="5">
    <source>
        <dbReference type="Google" id="ProtNLM"/>
    </source>
</evidence>
<dbReference type="InterPro" id="IPR049450">
    <property type="entry name" value="ACOT8-like_C"/>
</dbReference>
<dbReference type="SUPFAM" id="SSF54637">
    <property type="entry name" value="Thioesterase/thiol ester dehydrase-isomerase"/>
    <property type="match status" value="2"/>
</dbReference>
<dbReference type="Gene3D" id="2.40.160.210">
    <property type="entry name" value="Acyl-CoA thioesterase, double hotdog domain"/>
    <property type="match status" value="1"/>
</dbReference>
<dbReference type="Proteomes" id="UP001152049">
    <property type="component" value="Unassembled WGS sequence"/>
</dbReference>
<organism evidence="3 4">
    <name type="scientific">Fusarium torreyae</name>
    <dbReference type="NCBI Taxonomy" id="1237075"/>
    <lineage>
        <taxon>Eukaryota</taxon>
        <taxon>Fungi</taxon>
        <taxon>Dikarya</taxon>
        <taxon>Ascomycota</taxon>
        <taxon>Pezizomycotina</taxon>
        <taxon>Sordariomycetes</taxon>
        <taxon>Hypocreomycetidae</taxon>
        <taxon>Hypocreales</taxon>
        <taxon>Nectriaceae</taxon>
        <taxon>Fusarium</taxon>
    </lineage>
</organism>
<feature type="domain" description="Acyl-CoA thioesterase-like C-terminal" evidence="2">
    <location>
        <begin position="199"/>
        <end position="340"/>
    </location>
</feature>
<dbReference type="InterPro" id="IPR052389">
    <property type="entry name" value="Sec_Metab_Biosynth-Assoc"/>
</dbReference>
<feature type="domain" description="Acyl-CoA thioesterase-like N-terminal HotDog" evidence="1">
    <location>
        <begin position="68"/>
        <end position="140"/>
    </location>
</feature>
<evidence type="ECO:0000313" key="3">
    <source>
        <dbReference type="EMBL" id="KAJ4258797.1"/>
    </source>
</evidence>
<dbReference type="EMBL" id="JAOQAZ010000015">
    <property type="protein sequence ID" value="KAJ4258797.1"/>
    <property type="molecule type" value="Genomic_DNA"/>
</dbReference>
<accession>A0A9W8RXX2</accession>
<keyword evidence="4" id="KW-1185">Reference proteome</keyword>
<reference evidence="3" key="1">
    <citation type="submission" date="2022-09" db="EMBL/GenBank/DDBJ databases">
        <title>Fusarium specimens isolated from Avocado Roots.</title>
        <authorList>
            <person name="Stajich J."/>
            <person name="Roper C."/>
            <person name="Heimlech-Rivalta G."/>
        </authorList>
    </citation>
    <scope>NUCLEOTIDE SEQUENCE</scope>
    <source>
        <strain evidence="3">CF00136</strain>
    </source>
</reference>
<dbReference type="OrthoDB" id="2532955at2759"/>
<dbReference type="PANTHER" id="PTHR38110:SF1">
    <property type="entry name" value="THIOESTERASE DOMAIN-CONTAINING PROTEIN"/>
    <property type="match status" value="1"/>
</dbReference>
<dbReference type="InterPro" id="IPR029069">
    <property type="entry name" value="HotDog_dom_sf"/>
</dbReference>
<dbReference type="PANTHER" id="PTHR38110">
    <property type="entry name" value="CHROMOSOME 23, WHOLE GENOME SHOTGUN SEQUENCE"/>
    <property type="match status" value="1"/>
</dbReference>
<sequence>MASSVLGSSPYHQQNKCQIVFNMTDYPSIEVNSRVTRKDANTFTVNLSEAFCVGTGKRIRRETSACSWEKTVPHGGYISAMFLRAASTYLASNNQPDTFAAHWHFLNATHVGPAVLVVEEVRRGRALSILHITLYQEGLTSQSPWISDKSKKKVGAYITNTLLEAERGLTLPTGFELPAPPPPVDLARLANDEDPNWERLHMIVMDMAPMMQHTEFYTPKGCDRSSAAWDIWIRMSNGEYITNWSLGYLADAAPALIPEGFRMTDTDAPVSEGRFAFDKIFWYPTVSLSLDVKKPLPKEGVEWLRIRIAAKVFKNGRYDAEVIVFDKEGDIVSLSNHVAMAVDGERNYERETKL</sequence>
<dbReference type="Pfam" id="PF20789">
    <property type="entry name" value="4HBT_3C"/>
    <property type="match status" value="1"/>
</dbReference>
<gene>
    <name evidence="3" type="ORF">NW762_007884</name>
</gene>
<name>A0A9W8RXX2_9HYPO</name>
<evidence type="ECO:0000313" key="4">
    <source>
        <dbReference type="Proteomes" id="UP001152049"/>
    </source>
</evidence>